<reference evidence="3" key="1">
    <citation type="submission" date="2015-08" db="EMBL/GenBank/DDBJ databases">
        <authorList>
            <person name="Babu N.S."/>
            <person name="Beckwith C.J."/>
            <person name="Beseler K.G."/>
            <person name="Brison A."/>
            <person name="Carone J.V."/>
            <person name="Caskin T.P."/>
            <person name="Diamond M."/>
            <person name="Durham M.E."/>
            <person name="Foxe J.M."/>
            <person name="Go M."/>
            <person name="Henderson B.A."/>
            <person name="Jones I.B."/>
            <person name="McGettigan J.A."/>
            <person name="Micheletti S.J."/>
            <person name="Nasrallah M.E."/>
            <person name="Ortiz D."/>
            <person name="Piller C.R."/>
            <person name="Privatt S.R."/>
            <person name="Schneider S.L."/>
            <person name="Sharp S."/>
            <person name="Smith T.C."/>
            <person name="Stanton J.D."/>
            <person name="Ullery H.E."/>
            <person name="Wilson R.J."/>
            <person name="Serrano M.G."/>
            <person name="Buck G."/>
            <person name="Lee V."/>
            <person name="Wang Y."/>
            <person name="Carvalho R."/>
            <person name="Voegtly L."/>
            <person name="Shi R."/>
            <person name="Duckworth R."/>
            <person name="Johnson A."/>
            <person name="Loviza R."/>
            <person name="Walstead R."/>
            <person name="Shah Z."/>
            <person name="Kiflezghi M."/>
            <person name="Wade K."/>
            <person name="Ball S.L."/>
            <person name="Bradley K.W."/>
            <person name="Asai D.J."/>
            <person name="Bowman C.A."/>
            <person name="Russell D.A."/>
            <person name="Pope W.H."/>
            <person name="Jacobs-Sera D."/>
            <person name="Hendrix R.W."/>
            <person name="Hatfull G.F."/>
        </authorList>
    </citation>
    <scope>NUCLEOTIDE SEQUENCE</scope>
</reference>
<organism evidence="3">
    <name type="scientific">Auxenochlorella protothecoides</name>
    <name type="common">Green microalga</name>
    <name type="synonym">Chlorella protothecoides</name>
    <dbReference type="NCBI Taxonomy" id="3075"/>
    <lineage>
        <taxon>Eukaryota</taxon>
        <taxon>Viridiplantae</taxon>
        <taxon>Chlorophyta</taxon>
        <taxon>core chlorophytes</taxon>
        <taxon>Trebouxiophyceae</taxon>
        <taxon>Chlorellales</taxon>
        <taxon>Chlorellaceae</taxon>
        <taxon>Auxenochlorella</taxon>
    </lineage>
</organism>
<protein>
    <recommendedName>
        <fullName evidence="2">RNA polymerase sigma-70 region 4 domain-containing protein</fullName>
    </recommendedName>
</protein>
<dbReference type="InterPro" id="IPR050239">
    <property type="entry name" value="Sigma-70_RNA_pol_init_factors"/>
</dbReference>
<evidence type="ECO:0000259" key="2">
    <source>
        <dbReference type="Pfam" id="PF04545"/>
    </source>
</evidence>
<dbReference type="SUPFAM" id="SSF88659">
    <property type="entry name" value="Sigma3 and sigma4 domains of RNA polymerase sigma factors"/>
    <property type="match status" value="1"/>
</dbReference>
<accession>A0A1D2A966</accession>
<dbReference type="GO" id="GO:0006352">
    <property type="term" value="P:DNA-templated transcription initiation"/>
    <property type="evidence" value="ECO:0007669"/>
    <property type="project" value="InterPro"/>
</dbReference>
<dbReference type="Pfam" id="PF04545">
    <property type="entry name" value="Sigma70_r4"/>
    <property type="match status" value="1"/>
</dbReference>
<dbReference type="InterPro" id="IPR013324">
    <property type="entry name" value="RNA_pol_sigma_r3/r4-like"/>
</dbReference>
<dbReference type="PANTHER" id="PTHR30603">
    <property type="entry name" value="RNA POLYMERASE SIGMA FACTOR RPO"/>
    <property type="match status" value="1"/>
</dbReference>
<gene>
    <name evidence="3" type="ORF">g.21650</name>
</gene>
<dbReference type="EMBL" id="GDKF01002885">
    <property type="protein sequence ID" value="JAT75737.1"/>
    <property type="molecule type" value="Transcribed_RNA"/>
</dbReference>
<dbReference type="PANTHER" id="PTHR30603:SF60">
    <property type="entry name" value="RNA POLYMERASE SIGMA FACTOR RPOD"/>
    <property type="match status" value="1"/>
</dbReference>
<sequence>METIQKLTRIQSELQRPAVTDESVDYADLARAAGMPLERVMFFMSIATPPVHLGQNEELRGREDGSDYNFLQDIETQGPSIEDELTEEENRLFLLQNLNLILSTLPKRERNILRLRYGLLSMEGTPGSDRTSPGSSQGMDLNDLGLAYGLSRERVRQLEDKAMAHLRTPWRQRLFAELDAGGKLSPQAASTLAVCAARVNDPWSS</sequence>
<name>A0A1D2A966_AUXPR</name>
<dbReference type="AlphaFoldDB" id="A0A1D2A966"/>
<proteinExistence type="inferred from homology"/>
<feature type="domain" description="RNA polymerase sigma-70 region 4" evidence="2">
    <location>
        <begin position="102"/>
        <end position="167"/>
    </location>
</feature>
<dbReference type="InterPro" id="IPR036388">
    <property type="entry name" value="WH-like_DNA-bd_sf"/>
</dbReference>
<comment type="similarity">
    <text evidence="1">Belongs to the sigma-70 factor family.</text>
</comment>
<dbReference type="Gene3D" id="1.10.10.10">
    <property type="entry name" value="Winged helix-like DNA-binding domain superfamily/Winged helix DNA-binding domain"/>
    <property type="match status" value="1"/>
</dbReference>
<dbReference type="GO" id="GO:0003700">
    <property type="term" value="F:DNA-binding transcription factor activity"/>
    <property type="evidence" value="ECO:0007669"/>
    <property type="project" value="InterPro"/>
</dbReference>
<evidence type="ECO:0000256" key="1">
    <source>
        <dbReference type="ARBA" id="ARBA00007788"/>
    </source>
</evidence>
<dbReference type="InterPro" id="IPR007630">
    <property type="entry name" value="RNA_pol_sigma70_r4"/>
</dbReference>
<evidence type="ECO:0000313" key="3">
    <source>
        <dbReference type="EMBL" id="JAT75737.1"/>
    </source>
</evidence>